<gene>
    <name evidence="4" type="ORF">KSX_49620</name>
</gene>
<evidence type="ECO:0000313" key="4">
    <source>
        <dbReference type="EMBL" id="GHO46799.1"/>
    </source>
</evidence>
<accession>A0A8J3HZX7</accession>
<organism evidence="4 5">
    <name type="scientific">Ktedonospora formicarum</name>
    <dbReference type="NCBI Taxonomy" id="2778364"/>
    <lineage>
        <taxon>Bacteria</taxon>
        <taxon>Bacillati</taxon>
        <taxon>Chloroflexota</taxon>
        <taxon>Ktedonobacteria</taxon>
        <taxon>Ktedonobacterales</taxon>
        <taxon>Ktedonobacteraceae</taxon>
        <taxon>Ktedonospora</taxon>
    </lineage>
</organism>
<sequence length="253" mass="26661">MQRFMNKVVLITGGSTGIGLTTARAFAREGAKVIIAGRRLKEGEQAISSLRAEGAQASFIATDVTMEAEVAHLLDEIIARYGRLDVAFNNAGIIGTSGPVAALSEDEWDKTIAGNLKGTWLSMKYEIQQMLSQGEGVIVNMGSNIGVHATRSMLGAYAVAKAGVQTLTKAAALDYIASGIRINSVSPGAVNAPMSKRPSETDEARDQRVAATLPIGRIAQPEEVANTVLWLSSPEASFVVGNDIILDGGFTLQ</sequence>
<comment type="similarity">
    <text evidence="1">Belongs to the short-chain dehydrogenases/reductases (SDR) family.</text>
</comment>
<dbReference type="InterPro" id="IPR020904">
    <property type="entry name" value="Sc_DH/Rdtase_CS"/>
</dbReference>
<dbReference type="FunFam" id="3.40.50.720:FF:000084">
    <property type="entry name" value="Short-chain dehydrogenase reductase"/>
    <property type="match status" value="1"/>
</dbReference>
<dbReference type="EMBL" id="BNJF01000002">
    <property type="protein sequence ID" value="GHO46799.1"/>
    <property type="molecule type" value="Genomic_DNA"/>
</dbReference>
<dbReference type="PRINTS" id="PR00081">
    <property type="entry name" value="GDHRDH"/>
</dbReference>
<dbReference type="Pfam" id="PF13561">
    <property type="entry name" value="adh_short_C2"/>
    <property type="match status" value="1"/>
</dbReference>
<dbReference type="PRINTS" id="PR00080">
    <property type="entry name" value="SDRFAMILY"/>
</dbReference>
<keyword evidence="2" id="KW-0560">Oxidoreductase</keyword>
<dbReference type="InterPro" id="IPR002347">
    <property type="entry name" value="SDR_fam"/>
</dbReference>
<dbReference type="CDD" id="cd05233">
    <property type="entry name" value="SDR_c"/>
    <property type="match status" value="1"/>
</dbReference>
<keyword evidence="5" id="KW-1185">Reference proteome</keyword>
<feature type="domain" description="Ketoreductase" evidence="3">
    <location>
        <begin position="7"/>
        <end position="195"/>
    </location>
</feature>
<dbReference type="NCBIfam" id="NF005559">
    <property type="entry name" value="PRK07231.1"/>
    <property type="match status" value="1"/>
</dbReference>
<dbReference type="RefSeq" id="WP_220196154.1">
    <property type="nucleotide sequence ID" value="NZ_BNJF01000002.1"/>
</dbReference>
<dbReference type="InterPro" id="IPR036291">
    <property type="entry name" value="NAD(P)-bd_dom_sf"/>
</dbReference>
<dbReference type="GO" id="GO:0016491">
    <property type="term" value="F:oxidoreductase activity"/>
    <property type="evidence" value="ECO:0007669"/>
    <property type="project" value="UniProtKB-KW"/>
</dbReference>
<name>A0A8J3HZX7_9CHLR</name>
<dbReference type="SMART" id="SM00822">
    <property type="entry name" value="PKS_KR"/>
    <property type="match status" value="1"/>
</dbReference>
<dbReference type="Proteomes" id="UP000612362">
    <property type="component" value="Unassembled WGS sequence"/>
</dbReference>
<protein>
    <submittedName>
        <fullName evidence="4">Short-chain dehydrogenase</fullName>
    </submittedName>
</protein>
<evidence type="ECO:0000259" key="3">
    <source>
        <dbReference type="SMART" id="SM00822"/>
    </source>
</evidence>
<evidence type="ECO:0000256" key="1">
    <source>
        <dbReference type="ARBA" id="ARBA00006484"/>
    </source>
</evidence>
<dbReference type="PROSITE" id="PS00061">
    <property type="entry name" value="ADH_SHORT"/>
    <property type="match status" value="1"/>
</dbReference>
<evidence type="ECO:0000313" key="5">
    <source>
        <dbReference type="Proteomes" id="UP000612362"/>
    </source>
</evidence>
<comment type="caution">
    <text evidence="4">The sequence shown here is derived from an EMBL/GenBank/DDBJ whole genome shotgun (WGS) entry which is preliminary data.</text>
</comment>
<reference evidence="4" key="1">
    <citation type="submission" date="2020-10" db="EMBL/GenBank/DDBJ databases">
        <title>Taxonomic study of unclassified bacteria belonging to the class Ktedonobacteria.</title>
        <authorList>
            <person name="Yabe S."/>
            <person name="Wang C.M."/>
            <person name="Zheng Y."/>
            <person name="Sakai Y."/>
            <person name="Cavaletti L."/>
            <person name="Monciardini P."/>
            <person name="Donadio S."/>
        </authorList>
    </citation>
    <scope>NUCLEOTIDE SEQUENCE</scope>
    <source>
        <strain evidence="4">SOSP1-1</strain>
    </source>
</reference>
<dbReference type="SUPFAM" id="SSF51735">
    <property type="entry name" value="NAD(P)-binding Rossmann-fold domains"/>
    <property type="match status" value="1"/>
</dbReference>
<dbReference type="InterPro" id="IPR057326">
    <property type="entry name" value="KR_dom"/>
</dbReference>
<dbReference type="AlphaFoldDB" id="A0A8J3HZX7"/>
<dbReference type="Gene3D" id="3.40.50.720">
    <property type="entry name" value="NAD(P)-binding Rossmann-like Domain"/>
    <property type="match status" value="1"/>
</dbReference>
<dbReference type="PANTHER" id="PTHR24321:SF11">
    <property type="entry name" value="BLR0893 PROTEIN"/>
    <property type="match status" value="1"/>
</dbReference>
<evidence type="ECO:0000256" key="2">
    <source>
        <dbReference type="ARBA" id="ARBA00023002"/>
    </source>
</evidence>
<proteinExistence type="inferred from homology"/>
<dbReference type="PANTHER" id="PTHR24321">
    <property type="entry name" value="DEHYDROGENASES, SHORT CHAIN"/>
    <property type="match status" value="1"/>
</dbReference>